<dbReference type="Proteomes" id="UP000177626">
    <property type="component" value="Unassembled WGS sequence"/>
</dbReference>
<evidence type="ECO:0000313" key="2">
    <source>
        <dbReference type="Proteomes" id="UP000177626"/>
    </source>
</evidence>
<comment type="caution">
    <text evidence="1">The sequence shown here is derived from an EMBL/GenBank/DDBJ whole genome shotgun (WGS) entry which is preliminary data.</text>
</comment>
<sequence length="503" mass="56491">MTNFYKKNIAIFVMFTLFIPNLVWGAEVDLNNYNYIISDAEALNYQSMDKKDIQEFLDSKGGYIANKSYMGNNPSPEQLALDPNKEYPKTRTTAEIIYNAAQEAKINPQFLITMLQKEMSLITDKAPTENQQKYAMGYDCPDRSGCAFKTSGFANQVRATAQQFAWDLGKDEETGKYRIYGYSWSPGKTSCADDYNSFLPCTSDGIEVTPENRITAAMYRYTPHVVGNMNFKRIWNKYGFGGEIDDEENDLPVAEPGFFPEGALLKSKGSQAGTIYLITGGEKRAFADMTSLLSRFDPDKVLLVDSAELDKYDNGYIIAYANYSVLESPDGDRYLIDGLTKRLIVSDEIFRQLGFNPDEIEKVSQSELDAYVTGDSLDASASPFAELWQDMSNEAIYLVKDGQKHRIVDQFIVDVNFPAMKIKDVTTKTLDDLKTSTPIKLVDGTLIKVETDARVYVISNGQRRLIPDGNTFGKLGYSWAGIYAVPSKIMNLHQLGEPILSRE</sequence>
<protein>
    <submittedName>
        <fullName evidence="1">Uncharacterized protein</fullName>
    </submittedName>
</protein>
<proteinExistence type="predicted"/>
<reference evidence="1 2" key="1">
    <citation type="journal article" date="2016" name="Nat. Commun.">
        <title>Thousands of microbial genomes shed light on interconnected biogeochemical processes in an aquifer system.</title>
        <authorList>
            <person name="Anantharaman K."/>
            <person name="Brown C.T."/>
            <person name="Hug L.A."/>
            <person name="Sharon I."/>
            <person name="Castelle C.J."/>
            <person name="Probst A.J."/>
            <person name="Thomas B.C."/>
            <person name="Singh A."/>
            <person name="Wilkins M.J."/>
            <person name="Karaoz U."/>
            <person name="Brodie E.L."/>
            <person name="Williams K.H."/>
            <person name="Hubbard S.S."/>
            <person name="Banfield J.F."/>
        </authorList>
    </citation>
    <scope>NUCLEOTIDE SEQUENCE [LARGE SCALE GENOMIC DNA]</scope>
</reference>
<dbReference type="EMBL" id="MHKQ01000005">
    <property type="protein sequence ID" value="OGY94643.1"/>
    <property type="molecule type" value="Genomic_DNA"/>
</dbReference>
<evidence type="ECO:0000313" key="1">
    <source>
        <dbReference type="EMBL" id="OGY94643.1"/>
    </source>
</evidence>
<gene>
    <name evidence="1" type="ORF">A2406_02340</name>
</gene>
<dbReference type="AlphaFoldDB" id="A0A1G2BZQ2"/>
<name>A0A1G2BZQ2_9BACT</name>
<organism evidence="1 2">
    <name type="scientific">Candidatus Komeilibacteria bacterium RIFOXYC1_FULL_37_11</name>
    <dbReference type="NCBI Taxonomy" id="1798555"/>
    <lineage>
        <taxon>Bacteria</taxon>
        <taxon>Candidatus Komeiliibacteriota</taxon>
    </lineage>
</organism>
<accession>A0A1G2BZQ2</accession>